<feature type="compositionally biased region" description="Basic and acidic residues" evidence="1">
    <location>
        <begin position="319"/>
        <end position="329"/>
    </location>
</feature>
<feature type="chain" id="PRO_5046599471" evidence="2">
    <location>
        <begin position="21"/>
        <end position="329"/>
    </location>
</feature>
<dbReference type="RefSeq" id="WP_408622731.1">
    <property type="nucleotide sequence ID" value="NZ_JBEQCT010000002.1"/>
</dbReference>
<evidence type="ECO:0000256" key="2">
    <source>
        <dbReference type="SAM" id="SignalP"/>
    </source>
</evidence>
<sequence>MFKKLTLGLSGLFAAQIALSAGVFYHEHVQASQQVAKTLFSFEPSQIDHIAISSHDNKVLLRKVHQHWVLPGLDQLPADSARVEQLLSQLTTARVNWPIADSKSAQQRFKVAPKDFKTHVSMHSAKHTLANFYIGDSPTFHQVSVRKKGQRAIYQLNLLTGPLMANSASWLDKMLLATPNQQISGNNFDIKKNQQIWQWQGKAHSKQRVLSQNKATLLSESLANLNIEHVAVTPLLGKPQFSLHVQSGQHHYRYQFWHKDNRYQVERSDYNVRFAINQGQYQQLAKVNELYLLDKVKQTASKSVNHSTQTVKPTPTRSSESELPAHHAK</sequence>
<dbReference type="Pfam" id="PF14238">
    <property type="entry name" value="DUF4340"/>
    <property type="match status" value="1"/>
</dbReference>
<gene>
    <name evidence="4" type="ORF">ABUE30_05600</name>
</gene>
<evidence type="ECO:0000313" key="5">
    <source>
        <dbReference type="Proteomes" id="UP001629953"/>
    </source>
</evidence>
<dbReference type="EMBL" id="JBEQCT010000002">
    <property type="protein sequence ID" value="MFM2484546.1"/>
    <property type="molecule type" value="Genomic_DNA"/>
</dbReference>
<evidence type="ECO:0000259" key="3">
    <source>
        <dbReference type="Pfam" id="PF14238"/>
    </source>
</evidence>
<protein>
    <submittedName>
        <fullName evidence="4">DUF4340 domain-containing protein</fullName>
    </submittedName>
</protein>
<name>A0ABW9G4G2_9GAMM</name>
<organism evidence="4 5">
    <name type="scientific">Celerinatantimonas yamalensis</name>
    <dbReference type="NCBI Taxonomy" id="559956"/>
    <lineage>
        <taxon>Bacteria</taxon>
        <taxon>Pseudomonadati</taxon>
        <taxon>Pseudomonadota</taxon>
        <taxon>Gammaproteobacteria</taxon>
        <taxon>Celerinatantimonadaceae</taxon>
        <taxon>Celerinatantimonas</taxon>
    </lineage>
</organism>
<feature type="signal peptide" evidence="2">
    <location>
        <begin position="1"/>
        <end position="20"/>
    </location>
</feature>
<dbReference type="Proteomes" id="UP001629953">
    <property type="component" value="Unassembled WGS sequence"/>
</dbReference>
<comment type="caution">
    <text evidence="4">The sequence shown here is derived from an EMBL/GenBank/DDBJ whole genome shotgun (WGS) entry which is preliminary data.</text>
</comment>
<feature type="region of interest" description="Disordered" evidence="1">
    <location>
        <begin position="302"/>
        <end position="329"/>
    </location>
</feature>
<keyword evidence="5" id="KW-1185">Reference proteome</keyword>
<proteinExistence type="predicted"/>
<keyword evidence="2" id="KW-0732">Signal</keyword>
<reference evidence="4 5" key="1">
    <citation type="journal article" date="2013" name="Int. J. Syst. Evol. Microbiol.">
        <title>Celerinatantimonas yamalensis sp. nov., a cold-adapted diazotrophic bacterium from a cold permafrost brine.</title>
        <authorList>
            <person name="Shcherbakova V."/>
            <person name="Chuvilskaya N."/>
            <person name="Rivkina E."/>
            <person name="Demidov N."/>
            <person name="Uchaeva V."/>
            <person name="Suetin S."/>
            <person name="Suzina N."/>
            <person name="Gilichinsky D."/>
        </authorList>
    </citation>
    <scope>NUCLEOTIDE SEQUENCE [LARGE SCALE GENOMIC DNA]</scope>
    <source>
        <strain evidence="4 5">C7</strain>
    </source>
</reference>
<evidence type="ECO:0000313" key="4">
    <source>
        <dbReference type="EMBL" id="MFM2484546.1"/>
    </source>
</evidence>
<feature type="compositionally biased region" description="Polar residues" evidence="1">
    <location>
        <begin position="302"/>
        <end position="318"/>
    </location>
</feature>
<evidence type="ECO:0000256" key="1">
    <source>
        <dbReference type="SAM" id="MobiDB-lite"/>
    </source>
</evidence>
<dbReference type="InterPro" id="IPR025641">
    <property type="entry name" value="DUF4340"/>
</dbReference>
<accession>A0ABW9G4G2</accession>
<feature type="domain" description="DUF4340" evidence="3">
    <location>
        <begin position="68"/>
        <end position="231"/>
    </location>
</feature>